<evidence type="ECO:0000259" key="2">
    <source>
        <dbReference type="PROSITE" id="PS50164"/>
    </source>
</evidence>
<evidence type="ECO:0000256" key="1">
    <source>
        <dbReference type="SAM" id="MobiDB-lite"/>
    </source>
</evidence>
<feature type="region of interest" description="Disordered" evidence="1">
    <location>
        <begin position="1"/>
        <end position="20"/>
    </location>
</feature>
<gene>
    <name evidence="3" type="ORF">S06H3_56604</name>
</gene>
<dbReference type="EMBL" id="BARV01036425">
    <property type="protein sequence ID" value="GAI53806.1"/>
    <property type="molecule type" value="Genomic_DNA"/>
</dbReference>
<accession>X1QG53</accession>
<feature type="domain" description="GIY-YIG" evidence="2">
    <location>
        <begin position="20"/>
        <end position="98"/>
    </location>
</feature>
<proteinExistence type="predicted"/>
<organism evidence="3">
    <name type="scientific">marine sediment metagenome</name>
    <dbReference type="NCBI Taxonomy" id="412755"/>
    <lineage>
        <taxon>unclassified sequences</taxon>
        <taxon>metagenomes</taxon>
        <taxon>ecological metagenomes</taxon>
    </lineage>
</organism>
<protein>
    <recommendedName>
        <fullName evidence="2">GIY-YIG domain-containing protein</fullName>
    </recommendedName>
</protein>
<reference evidence="3" key="1">
    <citation type="journal article" date="2014" name="Front. Microbiol.">
        <title>High frequency of phylogenetically diverse reductive dehalogenase-homologous genes in deep subseafloor sedimentary metagenomes.</title>
        <authorList>
            <person name="Kawai M."/>
            <person name="Futagami T."/>
            <person name="Toyoda A."/>
            <person name="Takaki Y."/>
            <person name="Nishi S."/>
            <person name="Hori S."/>
            <person name="Arai W."/>
            <person name="Tsubouchi T."/>
            <person name="Morono Y."/>
            <person name="Uchiyama I."/>
            <person name="Ito T."/>
            <person name="Fujiyama A."/>
            <person name="Inagaki F."/>
            <person name="Takami H."/>
        </authorList>
    </citation>
    <scope>NUCLEOTIDE SEQUENCE</scope>
    <source>
        <strain evidence="3">Expedition CK06-06</strain>
    </source>
</reference>
<dbReference type="CDD" id="cd00719">
    <property type="entry name" value="GIY-YIG_SF"/>
    <property type="match status" value="1"/>
</dbReference>
<dbReference type="InterPro" id="IPR000305">
    <property type="entry name" value="GIY-YIG_endonuc"/>
</dbReference>
<evidence type="ECO:0000313" key="3">
    <source>
        <dbReference type="EMBL" id="GAI53806.1"/>
    </source>
</evidence>
<name>X1QG53_9ZZZZ</name>
<dbReference type="PROSITE" id="PS50164">
    <property type="entry name" value="GIY_YIG"/>
    <property type="match status" value="1"/>
</dbReference>
<sequence>MAISGDKYTFTQENVDRSPTDGGVYALYDGNETIYIGKGDGVNGIRARLQAHKRGDEGSCTQGASHYRREVCSNPQSRERAELQEYQQANGRLPRCNNVMP</sequence>
<dbReference type="AlphaFoldDB" id="X1QG53"/>
<comment type="caution">
    <text evidence="3">The sequence shown here is derived from an EMBL/GenBank/DDBJ whole genome shotgun (WGS) entry which is preliminary data.</text>
</comment>